<dbReference type="Gene3D" id="1.10.12.10">
    <property type="entry name" value="Lyase 2-enoyl-coa Hydratase, Chain A, domain 2"/>
    <property type="match status" value="1"/>
</dbReference>
<dbReference type="AlphaFoldDB" id="A0A4R1I2Y2"/>
<dbReference type="SUPFAM" id="SSF52096">
    <property type="entry name" value="ClpP/crotonase"/>
    <property type="match status" value="1"/>
</dbReference>
<proteinExistence type="inferred from homology"/>
<comment type="similarity">
    <text evidence="1">Belongs to the enoyl-CoA hydratase/isomerase family.</text>
</comment>
<name>A0A4R1I2Y2_ANCAQ</name>
<dbReference type="CDD" id="cd06558">
    <property type="entry name" value="crotonase-like"/>
    <property type="match status" value="1"/>
</dbReference>
<dbReference type="InterPro" id="IPR029045">
    <property type="entry name" value="ClpP/crotonase-like_dom_sf"/>
</dbReference>
<organism evidence="3 4">
    <name type="scientific">Ancylobacter aquaticus</name>
    <dbReference type="NCBI Taxonomy" id="100"/>
    <lineage>
        <taxon>Bacteria</taxon>
        <taxon>Pseudomonadati</taxon>
        <taxon>Pseudomonadota</taxon>
        <taxon>Alphaproteobacteria</taxon>
        <taxon>Hyphomicrobiales</taxon>
        <taxon>Xanthobacteraceae</taxon>
        <taxon>Ancylobacter</taxon>
    </lineage>
</organism>
<dbReference type="GO" id="GO:0006635">
    <property type="term" value="P:fatty acid beta-oxidation"/>
    <property type="evidence" value="ECO:0007669"/>
    <property type="project" value="TreeGrafter"/>
</dbReference>
<accession>A0A4R1I2Y2</accession>
<dbReference type="EMBL" id="SMFY01000002">
    <property type="protein sequence ID" value="TCK28321.1"/>
    <property type="molecule type" value="Genomic_DNA"/>
</dbReference>
<dbReference type="InterPro" id="IPR001753">
    <property type="entry name" value="Enoyl-CoA_hydra/iso"/>
</dbReference>
<sequence>MHLLGITFTNQENRVPPRYDTLLVETLGHVQLLTLNRPASGNAINLAMAEELNHWLWELYVDAGATRCVVLTGAGERIFCGGGDMKERQTMDPSAVRRQRALMERLIRQLTDCPVPIIAAVNGAAVGAGCEIVAAVDFAYASEAARFSLPEVRRGISPGAGATQTIPRACGVRRAREIILTGAMFSAAEALEWGLVNKVVPAAALLEETLGVARMIASNAPLAVRQAKQALDVAEDADFATGFRFELMAHAPTARSHDRQEALAAFAEKREPVFRGE</sequence>
<dbReference type="FunFam" id="1.10.12.10:FF:000001">
    <property type="entry name" value="Probable enoyl-CoA hydratase, mitochondrial"/>
    <property type="match status" value="1"/>
</dbReference>
<evidence type="ECO:0000256" key="2">
    <source>
        <dbReference type="ARBA" id="ARBA00023239"/>
    </source>
</evidence>
<keyword evidence="4" id="KW-1185">Reference proteome</keyword>
<dbReference type="OrthoDB" id="9807606at2"/>
<evidence type="ECO:0000256" key="1">
    <source>
        <dbReference type="ARBA" id="ARBA00005254"/>
    </source>
</evidence>
<dbReference type="GO" id="GO:0016836">
    <property type="term" value="F:hydro-lyase activity"/>
    <property type="evidence" value="ECO:0007669"/>
    <property type="project" value="UniProtKB-ARBA"/>
</dbReference>
<comment type="caution">
    <text evidence="3">The sequence shown here is derived from an EMBL/GenBank/DDBJ whole genome shotgun (WGS) entry which is preliminary data.</text>
</comment>
<dbReference type="Gene3D" id="3.90.226.10">
    <property type="entry name" value="2-enoyl-CoA Hydratase, Chain A, domain 1"/>
    <property type="match status" value="1"/>
</dbReference>
<reference evidence="3 4" key="1">
    <citation type="submission" date="2019-03" db="EMBL/GenBank/DDBJ databases">
        <title>Genomic Encyclopedia of Type Strains, Phase IV (KMG-IV): sequencing the most valuable type-strain genomes for metagenomic binning, comparative biology and taxonomic classification.</title>
        <authorList>
            <person name="Goeker M."/>
        </authorList>
    </citation>
    <scope>NUCLEOTIDE SEQUENCE [LARGE SCALE GENOMIC DNA]</scope>
    <source>
        <strain evidence="3 4">DSM 101</strain>
    </source>
</reference>
<keyword evidence="2" id="KW-0456">Lyase</keyword>
<dbReference type="InterPro" id="IPR014748">
    <property type="entry name" value="Enoyl-CoA_hydra_C"/>
</dbReference>
<dbReference type="Pfam" id="PF00378">
    <property type="entry name" value="ECH_1"/>
    <property type="match status" value="1"/>
</dbReference>
<dbReference type="PANTHER" id="PTHR11941:SF54">
    <property type="entry name" value="ENOYL-COA HYDRATASE, MITOCHONDRIAL"/>
    <property type="match status" value="1"/>
</dbReference>
<dbReference type="Proteomes" id="UP000295030">
    <property type="component" value="Unassembled WGS sequence"/>
</dbReference>
<protein>
    <submittedName>
        <fullName evidence="3">Short chain enoyl-CoA hydratase</fullName>
    </submittedName>
</protein>
<dbReference type="PANTHER" id="PTHR11941">
    <property type="entry name" value="ENOYL-COA HYDRATASE-RELATED"/>
    <property type="match status" value="1"/>
</dbReference>
<gene>
    <name evidence="3" type="ORF">EV667_2325</name>
</gene>
<dbReference type="FunFam" id="3.90.226.10:FF:000009">
    <property type="entry name" value="Carnitinyl-CoA dehydratase"/>
    <property type="match status" value="1"/>
</dbReference>
<evidence type="ECO:0000313" key="4">
    <source>
        <dbReference type="Proteomes" id="UP000295030"/>
    </source>
</evidence>
<evidence type="ECO:0000313" key="3">
    <source>
        <dbReference type="EMBL" id="TCK28321.1"/>
    </source>
</evidence>